<evidence type="ECO:0000256" key="9">
    <source>
        <dbReference type="ARBA" id="ARBA00023002"/>
    </source>
</evidence>
<evidence type="ECO:0000313" key="16">
    <source>
        <dbReference type="EMBL" id="SEF95342.1"/>
    </source>
</evidence>
<dbReference type="CDD" id="cd06198">
    <property type="entry name" value="FNR_like_3"/>
    <property type="match status" value="1"/>
</dbReference>
<evidence type="ECO:0000259" key="15">
    <source>
        <dbReference type="PROSITE" id="PS51384"/>
    </source>
</evidence>
<dbReference type="SUPFAM" id="SSF63380">
    <property type="entry name" value="Riboflavin synthase domain-like"/>
    <property type="match status" value="1"/>
</dbReference>
<dbReference type="GO" id="GO:0046872">
    <property type="term" value="F:metal ion binding"/>
    <property type="evidence" value="ECO:0007669"/>
    <property type="project" value="UniProtKB-KW"/>
</dbReference>
<gene>
    <name evidence="16" type="ORF">SAMN05216586_102381</name>
</gene>
<dbReference type="PANTHER" id="PTHR47354">
    <property type="entry name" value="NADH OXIDOREDUCTASE HCR"/>
    <property type="match status" value="1"/>
</dbReference>
<dbReference type="GO" id="GO:0050660">
    <property type="term" value="F:flavin adenine dinucleotide binding"/>
    <property type="evidence" value="ECO:0007669"/>
    <property type="project" value="TreeGrafter"/>
</dbReference>
<evidence type="ECO:0000256" key="3">
    <source>
        <dbReference type="ARBA" id="ARBA00022630"/>
    </source>
</evidence>
<dbReference type="GO" id="GO:0016491">
    <property type="term" value="F:oxidoreductase activity"/>
    <property type="evidence" value="ECO:0007669"/>
    <property type="project" value="UniProtKB-KW"/>
</dbReference>
<evidence type="ECO:0000256" key="8">
    <source>
        <dbReference type="ARBA" id="ARBA00022989"/>
    </source>
</evidence>
<evidence type="ECO:0000256" key="12">
    <source>
        <dbReference type="ARBA" id="ARBA00023136"/>
    </source>
</evidence>
<dbReference type="EMBL" id="FNVE01000002">
    <property type="protein sequence ID" value="SEF95342.1"/>
    <property type="molecule type" value="Genomic_DNA"/>
</dbReference>
<keyword evidence="17" id="KW-1185">Reference proteome</keyword>
<sequence>MNRIKLVLLFLLALITAAWLAADTLMPDPFGYFTFRSVFVQYSGLLGIAMMSVAMVLATRPRWLERHLNGLDKMYRLHKWLGIGALIASTAHWWFAKGTKWMVGWGWLTRPERKKDGAAQVLPSIEQWFRDQRGLAESIGEWAFYAAAILIILALIKTFPYRWFKKTHNWLAVGYLALAWHSLILVKFSYWSQPVGWLTLILLIAGSVSAIMVITGRVGRGNRVVGQIEELTHYPGLDVIEARIALREGWHGHAPGQFAFVTSKSGEGAHPYTIASAWNPSTPTVTFVVKALGDWTSQLKTWLKVGMRVSVEGPYGCFDFSDPAPRQVWIGAGIGVTPFIARMHSLAQQGGEHNVDFFHVTRDVDQMALDKLTADAAAAGVRLHLRLSSRDGHLTAEQIRTLVPEWRQASFWFCGPTEFGQTLRRDFVSQGLPGARFHQELFEMR</sequence>
<comment type="subcellular location">
    <subcellularLocation>
        <location evidence="2">Membrane</location>
        <topology evidence="2">Multi-pass membrane protein</topology>
    </subcellularLocation>
</comment>
<keyword evidence="7" id="KW-0274">FAD</keyword>
<keyword evidence="6" id="KW-0479">Metal-binding</keyword>
<keyword evidence="12 13" id="KW-0472">Membrane</keyword>
<dbReference type="InterPro" id="IPR017938">
    <property type="entry name" value="Riboflavin_synthase-like_b-brl"/>
</dbReference>
<evidence type="ECO:0000256" key="13">
    <source>
        <dbReference type="SAM" id="Phobius"/>
    </source>
</evidence>
<feature type="transmembrane region" description="Helical" evidence="13">
    <location>
        <begin position="80"/>
        <end position="96"/>
    </location>
</feature>
<keyword evidence="9" id="KW-0560">Oxidoreductase</keyword>
<feature type="transmembrane region" description="Helical" evidence="13">
    <location>
        <begin position="38"/>
        <end position="59"/>
    </location>
</feature>
<keyword evidence="8 13" id="KW-1133">Transmembrane helix</keyword>
<accession>A0AAQ1G5S9</accession>
<keyword evidence="4 13" id="KW-0812">Transmembrane</keyword>
<dbReference type="InterPro" id="IPR050415">
    <property type="entry name" value="MRET"/>
</dbReference>
<proteinExistence type="predicted"/>
<evidence type="ECO:0000256" key="1">
    <source>
        <dbReference type="ARBA" id="ARBA00001974"/>
    </source>
</evidence>
<dbReference type="Proteomes" id="UP000243518">
    <property type="component" value="Unassembled WGS sequence"/>
</dbReference>
<dbReference type="Pfam" id="PF01794">
    <property type="entry name" value="Ferric_reduct"/>
    <property type="match status" value="1"/>
</dbReference>
<evidence type="ECO:0000256" key="5">
    <source>
        <dbReference type="ARBA" id="ARBA00022714"/>
    </source>
</evidence>
<evidence type="ECO:0000256" key="7">
    <source>
        <dbReference type="ARBA" id="ARBA00022827"/>
    </source>
</evidence>
<dbReference type="GO" id="GO:0016020">
    <property type="term" value="C:membrane"/>
    <property type="evidence" value="ECO:0007669"/>
    <property type="project" value="UniProtKB-SubCell"/>
</dbReference>
<dbReference type="InterPro" id="IPR013112">
    <property type="entry name" value="FAD-bd_8"/>
</dbReference>
<evidence type="ECO:0000256" key="4">
    <source>
        <dbReference type="ARBA" id="ARBA00022692"/>
    </source>
</evidence>
<feature type="chain" id="PRO_5042989357" evidence="14">
    <location>
        <begin position="22"/>
        <end position="445"/>
    </location>
</feature>
<dbReference type="Gene3D" id="2.40.30.10">
    <property type="entry name" value="Translation factors"/>
    <property type="match status" value="1"/>
</dbReference>
<evidence type="ECO:0000256" key="10">
    <source>
        <dbReference type="ARBA" id="ARBA00023004"/>
    </source>
</evidence>
<feature type="transmembrane region" description="Helical" evidence="13">
    <location>
        <begin position="196"/>
        <end position="214"/>
    </location>
</feature>
<evidence type="ECO:0000256" key="6">
    <source>
        <dbReference type="ARBA" id="ARBA00022723"/>
    </source>
</evidence>
<keyword evidence="14" id="KW-0732">Signal</keyword>
<name>A0AAQ1G5S9_9GAMM</name>
<dbReference type="PANTHER" id="PTHR47354:SF8">
    <property type="entry name" value="1,2-PHENYLACETYL-COA EPOXIDASE, SUBUNIT E"/>
    <property type="match status" value="1"/>
</dbReference>
<reference evidence="16 17" key="1">
    <citation type="submission" date="2016-10" db="EMBL/GenBank/DDBJ databases">
        <authorList>
            <person name="Varghese N."/>
            <person name="Submissions S."/>
        </authorList>
    </citation>
    <scope>NUCLEOTIDE SEQUENCE [LARGE SCALE GENOMIC DNA]</scope>
    <source>
        <strain evidence="16 17">CECT 8317</strain>
    </source>
</reference>
<keyword evidence="11" id="KW-0411">Iron-sulfur</keyword>
<dbReference type="GO" id="GO:0051537">
    <property type="term" value="F:2 iron, 2 sulfur cluster binding"/>
    <property type="evidence" value="ECO:0007669"/>
    <property type="project" value="UniProtKB-KW"/>
</dbReference>
<feature type="transmembrane region" description="Helical" evidence="13">
    <location>
        <begin position="171"/>
        <end position="190"/>
    </location>
</feature>
<comment type="cofactor">
    <cofactor evidence="1">
        <name>FAD</name>
        <dbReference type="ChEBI" id="CHEBI:57692"/>
    </cofactor>
</comment>
<feature type="domain" description="FAD-binding FR-type" evidence="15">
    <location>
        <begin position="217"/>
        <end position="321"/>
    </location>
</feature>
<feature type="transmembrane region" description="Helical" evidence="13">
    <location>
        <begin position="142"/>
        <end position="159"/>
    </location>
</feature>
<organism evidence="16 17">
    <name type="scientific">Halopseudomonas aestusnigri</name>
    <dbReference type="NCBI Taxonomy" id="857252"/>
    <lineage>
        <taxon>Bacteria</taxon>
        <taxon>Pseudomonadati</taxon>
        <taxon>Pseudomonadota</taxon>
        <taxon>Gammaproteobacteria</taxon>
        <taxon>Pseudomonadales</taxon>
        <taxon>Pseudomonadaceae</taxon>
        <taxon>Halopseudomonas</taxon>
    </lineage>
</organism>
<keyword evidence="10" id="KW-0408">Iron</keyword>
<dbReference type="InterPro" id="IPR017927">
    <property type="entry name" value="FAD-bd_FR_type"/>
</dbReference>
<dbReference type="PROSITE" id="PS51384">
    <property type="entry name" value="FAD_FR"/>
    <property type="match status" value="1"/>
</dbReference>
<keyword evidence="5" id="KW-0001">2Fe-2S</keyword>
<dbReference type="AlphaFoldDB" id="A0AAQ1G5S9"/>
<evidence type="ECO:0000256" key="14">
    <source>
        <dbReference type="SAM" id="SignalP"/>
    </source>
</evidence>
<comment type="caution">
    <text evidence="16">The sequence shown here is derived from an EMBL/GenBank/DDBJ whole genome shotgun (WGS) entry which is preliminary data.</text>
</comment>
<dbReference type="RefSeq" id="WP_088274272.1">
    <property type="nucleotide sequence ID" value="NZ_FNVE01000002.1"/>
</dbReference>
<evidence type="ECO:0000256" key="2">
    <source>
        <dbReference type="ARBA" id="ARBA00004141"/>
    </source>
</evidence>
<feature type="signal peptide" evidence="14">
    <location>
        <begin position="1"/>
        <end position="21"/>
    </location>
</feature>
<dbReference type="Pfam" id="PF08022">
    <property type="entry name" value="FAD_binding_8"/>
    <property type="match status" value="1"/>
</dbReference>
<protein>
    <submittedName>
        <fullName evidence="16">Predicted ferric reductase</fullName>
    </submittedName>
</protein>
<dbReference type="Gene3D" id="3.40.50.80">
    <property type="entry name" value="Nucleotide-binding domain of ferredoxin-NADP reductase (FNR) module"/>
    <property type="match status" value="1"/>
</dbReference>
<keyword evidence="3" id="KW-0285">Flavoprotein</keyword>
<evidence type="ECO:0000313" key="17">
    <source>
        <dbReference type="Proteomes" id="UP000243518"/>
    </source>
</evidence>
<dbReference type="InterPro" id="IPR039261">
    <property type="entry name" value="FNR_nucleotide-bd"/>
</dbReference>
<dbReference type="SUPFAM" id="SSF52343">
    <property type="entry name" value="Ferredoxin reductase-like, C-terminal NADP-linked domain"/>
    <property type="match status" value="1"/>
</dbReference>
<dbReference type="InterPro" id="IPR013130">
    <property type="entry name" value="Fe3_Rdtase_TM_dom"/>
</dbReference>
<evidence type="ECO:0000256" key="11">
    <source>
        <dbReference type="ARBA" id="ARBA00023014"/>
    </source>
</evidence>